<evidence type="ECO:0000313" key="1">
    <source>
        <dbReference type="EMBL" id="MBU9725937.1"/>
    </source>
</evidence>
<gene>
    <name evidence="1" type="primary">cas8c</name>
    <name evidence="1" type="ORF">KTH90_07910</name>
</gene>
<name>A0ABS6K5Z1_9FIRM</name>
<evidence type="ECO:0000313" key="2">
    <source>
        <dbReference type="Proteomes" id="UP001314681"/>
    </source>
</evidence>
<reference evidence="1 2" key="1">
    <citation type="submission" date="2021-06" db="EMBL/GenBank/DDBJ databases">
        <title>Description of novel taxa of the family Lachnospiraceae.</title>
        <authorList>
            <person name="Chaplin A.V."/>
            <person name="Sokolova S.R."/>
            <person name="Pikina A.P."/>
            <person name="Korzhanova M."/>
            <person name="Belova V."/>
            <person name="Korostin D."/>
            <person name="Efimov B.A."/>
        </authorList>
    </citation>
    <scope>NUCLEOTIDE SEQUENCE [LARGE SCALE GENOMIC DNA]</scope>
    <source>
        <strain evidence="1 2">ASD4241</strain>
    </source>
</reference>
<protein>
    <submittedName>
        <fullName evidence="1">Type I-C CRISPR-associated protein Cas8c/Csd1</fullName>
    </submittedName>
</protein>
<accession>A0ABS6K5Z1</accession>
<proteinExistence type="predicted"/>
<comment type="caution">
    <text evidence="1">The sequence shown here is derived from an EMBL/GenBank/DDBJ whole genome shotgun (WGS) entry which is preliminary data.</text>
</comment>
<sequence>MGWIQELYETYENSKELVGLVDETGNVLLPIGHSTQNAQVEVAINLDGEFQEAGKIEDKGRAVTIIPVTEDSGTRSSGIAPHPLCDKLCYVAGDFADHSDKKKAAEYYEAYIQQLARWCETRDCHRYVMAVYGYLRKKTLIADLVEEGIISLDEKGIIQDKDKIQGIIPSECFIRFRIQDFDAPLVGELWNNRDVYESYVNYYLSTLKKRDIDYVTGEILPCTDKHPSKIRNSADKAKLISANDESGFTYRGRFKNKEEALSVGYVQSQEAHNALRWLLQRQGFRRFGTAIIAWNVEGKQVPKLLSDTEEIAGVISGDAGFSYALELRKAILGLYGDLNNKNSRMVVMAMDAATTGRLSLTYYQSTNGSDFLERLAFWHSTCAWKLGYKKDNMDQYFTFIGAPRPEDMILAAYGAERNGIVSVDDKLMKASLERLLPCILNKHPLPRDMVRAAIFNASRPLAYSRLNRRKYLEITCAMISKQHIDESQDEKEEAKMALERDNKKGDYLYGRLLAVAHAMESITFAPGENRETNATRYTNMFAKRPFKTWQIIWEKTVPYKRKLSIGQRIYFDQLLTEIEDMFPDEASRHLNRLDGDYIHGYYHQLQEIYQKDKNIKGEVSK</sequence>
<organism evidence="1 2">
    <name type="scientific">Diplocloster modestus</name>
    <dbReference type="NCBI Taxonomy" id="2850322"/>
    <lineage>
        <taxon>Bacteria</taxon>
        <taxon>Bacillati</taxon>
        <taxon>Bacillota</taxon>
        <taxon>Clostridia</taxon>
        <taxon>Lachnospirales</taxon>
        <taxon>Lachnospiraceae</taxon>
        <taxon>Diplocloster</taxon>
    </lineage>
</organism>
<dbReference type="RefSeq" id="WP_158350129.1">
    <property type="nucleotide sequence ID" value="NZ_JAHQCX010000004.1"/>
</dbReference>
<dbReference type="InterPro" id="IPR010144">
    <property type="entry name" value="CRISPR-assoc_prot_Csd1-typ"/>
</dbReference>
<dbReference type="EMBL" id="JAHQCX010000004">
    <property type="protein sequence ID" value="MBU9725937.1"/>
    <property type="molecule type" value="Genomic_DNA"/>
</dbReference>
<dbReference type="Pfam" id="PF09709">
    <property type="entry name" value="Cas_Csd1"/>
    <property type="match status" value="1"/>
</dbReference>
<keyword evidence="2" id="KW-1185">Reference proteome</keyword>
<dbReference type="Proteomes" id="UP001314681">
    <property type="component" value="Unassembled WGS sequence"/>
</dbReference>
<dbReference type="NCBIfam" id="TIGR01863">
    <property type="entry name" value="cas_Csd1"/>
    <property type="match status" value="1"/>
</dbReference>